<proteinExistence type="inferred from homology"/>
<dbReference type="GO" id="GO:0033353">
    <property type="term" value="P:S-adenosylmethionine cycle"/>
    <property type="evidence" value="ECO:0007669"/>
    <property type="project" value="TreeGrafter"/>
</dbReference>
<dbReference type="InterPro" id="IPR036291">
    <property type="entry name" value="NAD(P)-bd_dom_sf"/>
</dbReference>
<dbReference type="Pfam" id="PF00670">
    <property type="entry name" value="AdoHcyase_NAD"/>
    <property type="match status" value="1"/>
</dbReference>
<evidence type="ECO:0000313" key="3">
    <source>
        <dbReference type="EMBL" id="CAF4314905.1"/>
    </source>
</evidence>
<organism evidence="3 4">
    <name type="scientific">Rotaria sordida</name>
    <dbReference type="NCBI Taxonomy" id="392033"/>
    <lineage>
        <taxon>Eukaryota</taxon>
        <taxon>Metazoa</taxon>
        <taxon>Spiralia</taxon>
        <taxon>Gnathifera</taxon>
        <taxon>Rotifera</taxon>
        <taxon>Eurotatoria</taxon>
        <taxon>Bdelloidea</taxon>
        <taxon>Philodinida</taxon>
        <taxon>Philodinidae</taxon>
        <taxon>Rotaria</taxon>
    </lineage>
</organism>
<feature type="domain" description="S-adenosyl-L-homocysteine hydrolase NAD binding" evidence="2">
    <location>
        <begin position="1"/>
        <end position="68"/>
    </location>
</feature>
<dbReference type="PANTHER" id="PTHR23420">
    <property type="entry name" value="ADENOSYLHOMOCYSTEINASE"/>
    <property type="match status" value="1"/>
</dbReference>
<name>A0A820INW8_9BILA</name>
<reference evidence="3" key="1">
    <citation type="submission" date="2021-02" db="EMBL/GenBank/DDBJ databases">
        <authorList>
            <person name="Nowell W R."/>
        </authorList>
    </citation>
    <scope>NUCLEOTIDE SEQUENCE</scope>
</reference>
<dbReference type="PANTHER" id="PTHR23420:SF0">
    <property type="entry name" value="ADENOSYLHOMOCYSTEINASE"/>
    <property type="match status" value="1"/>
</dbReference>
<evidence type="ECO:0000259" key="2">
    <source>
        <dbReference type="SMART" id="SM00997"/>
    </source>
</evidence>
<dbReference type="AlphaFoldDB" id="A0A820INW8"/>
<dbReference type="SUPFAM" id="SSF51735">
    <property type="entry name" value="NAD(P)-binding Rossmann-fold domains"/>
    <property type="match status" value="1"/>
</dbReference>
<evidence type="ECO:0000313" key="4">
    <source>
        <dbReference type="Proteomes" id="UP000663823"/>
    </source>
</evidence>
<dbReference type="Proteomes" id="UP000663823">
    <property type="component" value="Unassembled WGS sequence"/>
</dbReference>
<protein>
    <recommendedName>
        <fullName evidence="2">S-adenosyl-L-homocysteine hydrolase NAD binding domain-containing protein</fullName>
    </recommendedName>
</protein>
<dbReference type="EMBL" id="CAJOAX010051668">
    <property type="protein sequence ID" value="CAF4314905.1"/>
    <property type="molecule type" value="Genomic_DNA"/>
</dbReference>
<dbReference type="SMART" id="SM00997">
    <property type="entry name" value="AdoHcyase_NAD"/>
    <property type="match status" value="1"/>
</dbReference>
<dbReference type="Gene3D" id="3.40.50.720">
    <property type="entry name" value="NAD(P)-binding Rossmann-like Domain"/>
    <property type="match status" value="1"/>
</dbReference>
<sequence>LQAVMDGYQVTTMTEVCKIAEIDVVWLKANAVKIENVKPQVDIYDLPSGRAIILPADGHVVNLCNRNIYLNSFDID</sequence>
<accession>A0A820INW8</accession>
<dbReference type="InterPro" id="IPR015878">
    <property type="entry name" value="Ado_hCys_hydrolase_NAD-bd"/>
</dbReference>
<dbReference type="GO" id="GO:0005829">
    <property type="term" value="C:cytosol"/>
    <property type="evidence" value="ECO:0007669"/>
    <property type="project" value="TreeGrafter"/>
</dbReference>
<comment type="similarity">
    <text evidence="1">Belongs to the adenosylhomocysteinase family.</text>
</comment>
<gene>
    <name evidence="3" type="ORF">OTI717_LOCUS42459</name>
</gene>
<feature type="non-terminal residue" evidence="3">
    <location>
        <position position="1"/>
    </location>
</feature>
<dbReference type="GO" id="GO:0004013">
    <property type="term" value="F:adenosylhomocysteinase activity"/>
    <property type="evidence" value="ECO:0007669"/>
    <property type="project" value="TreeGrafter"/>
</dbReference>
<comment type="caution">
    <text evidence="3">The sequence shown here is derived from an EMBL/GenBank/DDBJ whole genome shotgun (WGS) entry which is preliminary data.</text>
</comment>
<evidence type="ECO:0000256" key="1">
    <source>
        <dbReference type="ARBA" id="ARBA00007122"/>
    </source>
</evidence>
<dbReference type="InterPro" id="IPR000043">
    <property type="entry name" value="Adenosylhomocysteinase-like"/>
</dbReference>